<dbReference type="AlphaFoldDB" id="A0A0K0D0R0"/>
<name>A0A0K0D0R0_ANGCA</name>
<dbReference type="InterPro" id="IPR019103">
    <property type="entry name" value="Peptidase_aspartic_DDI1-type"/>
</dbReference>
<accession>A0A0K0D0R0</accession>
<evidence type="ECO:0000256" key="3">
    <source>
        <dbReference type="ARBA" id="ARBA00022750"/>
    </source>
</evidence>
<reference evidence="7" key="2">
    <citation type="submission" date="2017-02" db="UniProtKB">
        <authorList>
            <consortium name="WormBaseParasite"/>
        </authorList>
    </citation>
    <scope>IDENTIFICATION</scope>
</reference>
<dbReference type="GO" id="GO:0006508">
    <property type="term" value="P:proteolysis"/>
    <property type="evidence" value="ECO:0007669"/>
    <property type="project" value="UniProtKB-KW"/>
</dbReference>
<dbReference type="Proteomes" id="UP000035642">
    <property type="component" value="Unassembled WGS sequence"/>
</dbReference>
<dbReference type="InterPro" id="IPR001995">
    <property type="entry name" value="Peptidase_A2_cat"/>
</dbReference>
<dbReference type="Pfam" id="PF09668">
    <property type="entry name" value="Asp_protease"/>
    <property type="match status" value="1"/>
</dbReference>
<evidence type="ECO:0000313" key="7">
    <source>
        <dbReference type="WBParaSite" id="ACAC_0000365301-mRNA-1"/>
    </source>
</evidence>
<evidence type="ECO:0000256" key="2">
    <source>
        <dbReference type="ARBA" id="ARBA00022670"/>
    </source>
</evidence>
<comment type="similarity">
    <text evidence="1">Belongs to the DDI1 family.</text>
</comment>
<dbReference type="SUPFAM" id="SSF50630">
    <property type="entry name" value="Acid proteases"/>
    <property type="match status" value="1"/>
</dbReference>
<dbReference type="WBParaSite" id="ACAC_0000365301-mRNA-1">
    <property type="protein sequence ID" value="ACAC_0000365301-mRNA-1"/>
    <property type="gene ID" value="ACAC_0000365301"/>
</dbReference>
<reference evidence="6" key="1">
    <citation type="submission" date="2012-09" db="EMBL/GenBank/DDBJ databases">
        <authorList>
            <person name="Martin A.A."/>
        </authorList>
    </citation>
    <scope>NUCLEOTIDE SEQUENCE</scope>
</reference>
<evidence type="ECO:0000259" key="5">
    <source>
        <dbReference type="PROSITE" id="PS50175"/>
    </source>
</evidence>
<dbReference type="STRING" id="6313.A0A0K0D0R0"/>
<dbReference type="PANTHER" id="PTHR12917">
    <property type="entry name" value="ASPARTYL PROTEASE DDI-RELATED"/>
    <property type="match status" value="1"/>
</dbReference>
<keyword evidence="6" id="KW-1185">Reference proteome</keyword>
<sequence>MVSAWHFLQIYDQMKEPKIRQCLRRCHPTVLDAYDKDSNDLGAFIMKFREERLKKITLQGKAEGKLSLEQLNHSETRLHQAMLQFPECFTKVPMIYLHAQINGVDVLAFLDTGAQMSIISATAVEKCKMTDAVDRRFRVTASGVGGMRSSAGRILACQSIY</sequence>
<keyword evidence="3" id="KW-0064">Aspartyl protease</keyword>
<protein>
    <submittedName>
        <fullName evidence="7">Peptidase A2 domain-containing protein</fullName>
    </submittedName>
</protein>
<proteinExistence type="inferred from homology"/>
<dbReference type="InterPro" id="IPR021109">
    <property type="entry name" value="Peptidase_aspartic_dom_sf"/>
</dbReference>
<dbReference type="PANTHER" id="PTHR12917:SF1">
    <property type="entry name" value="AT13091P"/>
    <property type="match status" value="1"/>
</dbReference>
<dbReference type="PROSITE" id="PS50175">
    <property type="entry name" value="ASP_PROT_RETROV"/>
    <property type="match status" value="1"/>
</dbReference>
<dbReference type="GO" id="GO:0004190">
    <property type="term" value="F:aspartic-type endopeptidase activity"/>
    <property type="evidence" value="ECO:0007669"/>
    <property type="project" value="UniProtKB-KW"/>
</dbReference>
<evidence type="ECO:0000256" key="1">
    <source>
        <dbReference type="ARBA" id="ARBA00009136"/>
    </source>
</evidence>
<evidence type="ECO:0000256" key="4">
    <source>
        <dbReference type="ARBA" id="ARBA00022801"/>
    </source>
</evidence>
<evidence type="ECO:0000313" key="6">
    <source>
        <dbReference type="Proteomes" id="UP000035642"/>
    </source>
</evidence>
<dbReference type="Gene3D" id="2.40.70.10">
    <property type="entry name" value="Acid Proteases"/>
    <property type="match status" value="1"/>
</dbReference>
<feature type="domain" description="Peptidase A2" evidence="5">
    <location>
        <begin position="106"/>
        <end position="146"/>
    </location>
</feature>
<organism evidence="6 7">
    <name type="scientific">Angiostrongylus cantonensis</name>
    <name type="common">Rat lungworm</name>
    <dbReference type="NCBI Taxonomy" id="6313"/>
    <lineage>
        <taxon>Eukaryota</taxon>
        <taxon>Metazoa</taxon>
        <taxon>Ecdysozoa</taxon>
        <taxon>Nematoda</taxon>
        <taxon>Chromadorea</taxon>
        <taxon>Rhabditida</taxon>
        <taxon>Rhabditina</taxon>
        <taxon>Rhabditomorpha</taxon>
        <taxon>Strongyloidea</taxon>
        <taxon>Metastrongylidae</taxon>
        <taxon>Angiostrongylus</taxon>
    </lineage>
</organism>
<keyword evidence="4" id="KW-0378">Hydrolase</keyword>
<keyword evidence="2" id="KW-0645">Protease</keyword>